<dbReference type="PIRSF" id="PIRSF018266">
    <property type="entry name" value="FecR"/>
    <property type="match status" value="1"/>
</dbReference>
<sequence length="318" mass="34912">MSLKTPQNIVTAAAEWVGLLDSTSASDADWLACESWCAAHPLHRTTFEKMWAFHDRLDQAGPAEIKALQSLASKPKQDLRRALVYGFAFVMFAGLSWSLLTSDSLRDNFPDYHTARGEQKTVALASGNVVILDTDTAIRVTERERLDTVRLITGRLLARVNRSPERRFSIQSTFGSATALGTAYEVELTASAMKVSVIESTVRVCPANTPPACETLSPGERASVDRHRVTRLPKSAPATFSSWATGWVEAVNEDLTVVLTELNRYRSLPLVFDPERLKGRRVSGIFPVRDQDAALRGVVTSSGTRLVYTDNGTVSVVN</sequence>
<keyword evidence="1" id="KW-0812">Transmembrane</keyword>
<dbReference type="EMBL" id="BMZB01000004">
    <property type="protein sequence ID" value="GGZ39054.1"/>
    <property type="molecule type" value="Genomic_DNA"/>
</dbReference>
<evidence type="ECO:0000259" key="3">
    <source>
        <dbReference type="Pfam" id="PF16220"/>
    </source>
</evidence>
<protein>
    <recommendedName>
        <fullName evidence="6">FecR family protein</fullName>
    </recommendedName>
</protein>
<proteinExistence type="predicted"/>
<reference evidence="4" key="1">
    <citation type="journal article" date="2014" name="Int. J. Syst. Evol. Microbiol.">
        <title>Complete genome sequence of Corynebacterium casei LMG S-19264T (=DSM 44701T), isolated from a smear-ripened cheese.</title>
        <authorList>
            <consortium name="US DOE Joint Genome Institute (JGI-PGF)"/>
            <person name="Walter F."/>
            <person name="Albersmeier A."/>
            <person name="Kalinowski J."/>
            <person name="Ruckert C."/>
        </authorList>
    </citation>
    <scope>NUCLEOTIDE SEQUENCE</scope>
    <source>
        <strain evidence="4">KCTC 32296</strain>
    </source>
</reference>
<organism evidence="4 5">
    <name type="scientific">Asticcacaulis endophyticus</name>
    <dbReference type="NCBI Taxonomy" id="1395890"/>
    <lineage>
        <taxon>Bacteria</taxon>
        <taxon>Pseudomonadati</taxon>
        <taxon>Pseudomonadota</taxon>
        <taxon>Alphaproteobacteria</taxon>
        <taxon>Caulobacterales</taxon>
        <taxon>Caulobacteraceae</taxon>
        <taxon>Asticcacaulis</taxon>
    </lineage>
</organism>
<feature type="domain" description="FecR protein" evidence="2">
    <location>
        <begin position="111"/>
        <end position="203"/>
    </location>
</feature>
<name>A0A918QBF9_9CAUL</name>
<feature type="transmembrane region" description="Helical" evidence="1">
    <location>
        <begin position="82"/>
        <end position="100"/>
    </location>
</feature>
<dbReference type="AlphaFoldDB" id="A0A918QBF9"/>
<dbReference type="Pfam" id="PF04773">
    <property type="entry name" value="FecR"/>
    <property type="match status" value="1"/>
</dbReference>
<keyword evidence="1" id="KW-0472">Membrane</keyword>
<dbReference type="Pfam" id="PF16220">
    <property type="entry name" value="DUF4880"/>
    <property type="match status" value="1"/>
</dbReference>
<gene>
    <name evidence="4" type="ORF">GCM10011273_26810</name>
</gene>
<evidence type="ECO:0000256" key="1">
    <source>
        <dbReference type="SAM" id="Phobius"/>
    </source>
</evidence>
<dbReference type="InterPro" id="IPR012373">
    <property type="entry name" value="Ferrdict_sens_TM"/>
</dbReference>
<dbReference type="GO" id="GO:0016989">
    <property type="term" value="F:sigma factor antagonist activity"/>
    <property type="evidence" value="ECO:0007669"/>
    <property type="project" value="TreeGrafter"/>
</dbReference>
<keyword evidence="1" id="KW-1133">Transmembrane helix</keyword>
<evidence type="ECO:0000259" key="2">
    <source>
        <dbReference type="Pfam" id="PF04773"/>
    </source>
</evidence>
<dbReference type="PANTHER" id="PTHR30273">
    <property type="entry name" value="PERIPLASMIC SIGNAL SENSOR AND SIGMA FACTOR ACTIVATOR FECR-RELATED"/>
    <property type="match status" value="1"/>
</dbReference>
<feature type="domain" description="FecR N-terminal" evidence="3">
    <location>
        <begin position="12"/>
        <end position="50"/>
    </location>
</feature>
<keyword evidence="5" id="KW-1185">Reference proteome</keyword>
<evidence type="ECO:0000313" key="5">
    <source>
        <dbReference type="Proteomes" id="UP000662572"/>
    </source>
</evidence>
<dbReference type="Proteomes" id="UP000662572">
    <property type="component" value="Unassembled WGS sequence"/>
</dbReference>
<dbReference type="InterPro" id="IPR006860">
    <property type="entry name" value="FecR"/>
</dbReference>
<reference evidence="4" key="2">
    <citation type="submission" date="2020-09" db="EMBL/GenBank/DDBJ databases">
        <authorList>
            <person name="Sun Q."/>
            <person name="Kim S."/>
        </authorList>
    </citation>
    <scope>NUCLEOTIDE SEQUENCE</scope>
    <source>
        <strain evidence="4">KCTC 32296</strain>
    </source>
</reference>
<dbReference type="Gene3D" id="2.60.120.1440">
    <property type="match status" value="1"/>
</dbReference>
<dbReference type="PANTHER" id="PTHR30273:SF2">
    <property type="entry name" value="PROTEIN FECR"/>
    <property type="match status" value="1"/>
</dbReference>
<dbReference type="RefSeq" id="WP_189487455.1">
    <property type="nucleotide sequence ID" value="NZ_BMZB01000004.1"/>
</dbReference>
<evidence type="ECO:0008006" key="6">
    <source>
        <dbReference type="Google" id="ProtNLM"/>
    </source>
</evidence>
<evidence type="ECO:0000313" key="4">
    <source>
        <dbReference type="EMBL" id="GGZ39054.1"/>
    </source>
</evidence>
<dbReference type="InterPro" id="IPR032623">
    <property type="entry name" value="FecR_N"/>
</dbReference>
<comment type="caution">
    <text evidence="4">The sequence shown here is derived from an EMBL/GenBank/DDBJ whole genome shotgun (WGS) entry which is preliminary data.</text>
</comment>
<accession>A0A918QBF9</accession>